<reference evidence="6" key="1">
    <citation type="submission" date="2017-01" db="EMBL/GenBank/DDBJ databases">
        <authorList>
            <person name="Varghese N."/>
            <person name="Submissions S."/>
        </authorList>
    </citation>
    <scope>NUCLEOTIDE SEQUENCE [LARGE SCALE GENOMIC DNA]</scope>
    <source>
        <strain evidence="6">DSM 16176</strain>
    </source>
</reference>
<name>A0A1N7JUN6_9BACL</name>
<accession>A0A1N7JUN6</accession>
<dbReference type="Gene3D" id="3.30.420.10">
    <property type="entry name" value="Ribonuclease H-like superfamily/Ribonuclease H"/>
    <property type="match status" value="1"/>
</dbReference>
<keyword evidence="6" id="KW-1185">Reference proteome</keyword>
<evidence type="ECO:0000256" key="2">
    <source>
        <dbReference type="ARBA" id="ARBA00022801"/>
    </source>
</evidence>
<sequence length="218" mass="24050">MRRFFSLRREADVGPADAPVWERPLDEAPYFVVDLETSGFSPARDIILSLACATFSGAGAEPDDTYYAVVRQDDVSQVPAQVWALTGLSPRDVREGAPLEAVLRRCLELGAGRVWIAHHVRHDLGFLQRAADAMWRLRLRPLSIDTAVVGQVLARAPRPLSLDEACAWLGIPVAGRHQADADVRLTSAVWRAEMALCRRLGLQTVKDVIDWVSARAMG</sequence>
<dbReference type="GO" id="GO:0003676">
    <property type="term" value="F:nucleic acid binding"/>
    <property type="evidence" value="ECO:0007669"/>
    <property type="project" value="InterPro"/>
</dbReference>
<dbReference type="InterPro" id="IPR013520">
    <property type="entry name" value="Ribonucl_H"/>
</dbReference>
<dbReference type="SMART" id="SM00479">
    <property type="entry name" value="EXOIII"/>
    <property type="match status" value="1"/>
</dbReference>
<dbReference type="AlphaFoldDB" id="A0A1N7JUN6"/>
<dbReference type="GO" id="GO:0008408">
    <property type="term" value="F:3'-5' exonuclease activity"/>
    <property type="evidence" value="ECO:0007669"/>
    <property type="project" value="TreeGrafter"/>
</dbReference>
<keyword evidence="3" id="KW-0269">Exonuclease</keyword>
<organism evidence="5 6">
    <name type="scientific">Alicyclobacillus vulcanalis</name>
    <dbReference type="NCBI Taxonomy" id="252246"/>
    <lineage>
        <taxon>Bacteria</taxon>
        <taxon>Bacillati</taxon>
        <taxon>Bacillota</taxon>
        <taxon>Bacilli</taxon>
        <taxon>Bacillales</taxon>
        <taxon>Alicyclobacillaceae</taxon>
        <taxon>Alicyclobacillus</taxon>
    </lineage>
</organism>
<evidence type="ECO:0000313" key="6">
    <source>
        <dbReference type="Proteomes" id="UP000186156"/>
    </source>
</evidence>
<dbReference type="PANTHER" id="PTHR30231">
    <property type="entry name" value="DNA POLYMERASE III SUBUNIT EPSILON"/>
    <property type="match status" value="1"/>
</dbReference>
<dbReference type="PANTHER" id="PTHR30231:SF4">
    <property type="entry name" value="PROTEIN NEN2"/>
    <property type="match status" value="1"/>
</dbReference>
<dbReference type="Pfam" id="PF00929">
    <property type="entry name" value="RNase_T"/>
    <property type="match status" value="1"/>
</dbReference>
<evidence type="ECO:0000313" key="5">
    <source>
        <dbReference type="EMBL" id="SIS53053.1"/>
    </source>
</evidence>
<keyword evidence="1" id="KW-0540">Nuclease</keyword>
<evidence type="ECO:0000256" key="1">
    <source>
        <dbReference type="ARBA" id="ARBA00022722"/>
    </source>
</evidence>
<evidence type="ECO:0000259" key="4">
    <source>
        <dbReference type="SMART" id="SM00479"/>
    </source>
</evidence>
<feature type="domain" description="Exonuclease" evidence="4">
    <location>
        <begin position="29"/>
        <end position="199"/>
    </location>
</feature>
<dbReference type="InterPro" id="IPR012337">
    <property type="entry name" value="RNaseH-like_sf"/>
</dbReference>
<gene>
    <name evidence="5" type="ORF">SAMN05421799_101190</name>
</gene>
<dbReference type="InterPro" id="IPR036397">
    <property type="entry name" value="RNaseH_sf"/>
</dbReference>
<dbReference type="EMBL" id="FTOO01000001">
    <property type="protein sequence ID" value="SIS53053.1"/>
    <property type="molecule type" value="Genomic_DNA"/>
</dbReference>
<dbReference type="CDD" id="cd06127">
    <property type="entry name" value="DEDDh"/>
    <property type="match status" value="1"/>
</dbReference>
<dbReference type="RefSeq" id="WP_076344143.1">
    <property type="nucleotide sequence ID" value="NZ_FTOO01000001.1"/>
</dbReference>
<dbReference type="SUPFAM" id="SSF53098">
    <property type="entry name" value="Ribonuclease H-like"/>
    <property type="match status" value="1"/>
</dbReference>
<dbReference type="Proteomes" id="UP000186156">
    <property type="component" value="Unassembled WGS sequence"/>
</dbReference>
<protein>
    <submittedName>
        <fullName evidence="5">DNA polymerase-3 subunit epsilon</fullName>
    </submittedName>
</protein>
<dbReference type="STRING" id="252246.SAMN05421799_101190"/>
<proteinExistence type="predicted"/>
<dbReference type="OrthoDB" id="9804290at2"/>
<evidence type="ECO:0000256" key="3">
    <source>
        <dbReference type="ARBA" id="ARBA00022839"/>
    </source>
</evidence>
<keyword evidence="2" id="KW-0378">Hydrolase</keyword>